<reference evidence="2" key="1">
    <citation type="submission" date="2022-10" db="EMBL/GenBank/DDBJ databases">
        <title>Puccinia triticina Genome sequencing and assembly.</title>
        <authorList>
            <person name="Li C."/>
        </authorList>
    </citation>
    <scope>NUCLEOTIDE SEQUENCE</scope>
    <source>
        <strain evidence="2">Pt15</strain>
    </source>
</reference>
<feature type="compositionally biased region" description="Low complexity" evidence="1">
    <location>
        <begin position="160"/>
        <end position="174"/>
    </location>
</feature>
<keyword evidence="3" id="KW-1185">Reference proteome</keyword>
<name>A0ABY7CA15_9BASI</name>
<gene>
    <name evidence="2" type="ORF">PtA15_2A326</name>
</gene>
<dbReference type="Proteomes" id="UP001164743">
    <property type="component" value="Chromosome 2A"/>
</dbReference>
<organism evidence="2 3">
    <name type="scientific">Puccinia triticina</name>
    <dbReference type="NCBI Taxonomy" id="208348"/>
    <lineage>
        <taxon>Eukaryota</taxon>
        <taxon>Fungi</taxon>
        <taxon>Dikarya</taxon>
        <taxon>Basidiomycota</taxon>
        <taxon>Pucciniomycotina</taxon>
        <taxon>Pucciniomycetes</taxon>
        <taxon>Pucciniales</taxon>
        <taxon>Pucciniaceae</taxon>
        <taxon>Puccinia</taxon>
    </lineage>
</organism>
<sequence length="305" mass="33669">MRLSRSGLHPMLPSCFEPHHPPSASPFHCTNLLVSNAHSLHIRTSSTLTAASNLSQSTTSYILASHFLRCYFILKCEPERGLLWLCALGRADLGRERPGPPQVTPARVAPDGDDTLGRRQRAFWMHLQRFHWYHHRSQEARRSLPILGGPKPTPIDGTGNPPLSLPTISNSSSFPSPPPASFPPASYTHTQRASSALLAAPLADFDTPSQPRTRPVSYDANKDVDDDKEEEDRLMSAAEPGHIVSIPFTNQSATGSTARHLRPIRSRRLYWFNLSLSTACPTSPIAPNQHTTLSFVPLPVTQHFS</sequence>
<protein>
    <submittedName>
        <fullName evidence="2">Uncharacterized protein</fullName>
    </submittedName>
</protein>
<accession>A0ABY7CA15</accession>
<dbReference type="GeneID" id="77807231"/>
<dbReference type="EMBL" id="CP110422">
    <property type="protein sequence ID" value="WAQ82013.1"/>
    <property type="molecule type" value="Genomic_DNA"/>
</dbReference>
<proteinExistence type="predicted"/>
<evidence type="ECO:0000256" key="1">
    <source>
        <dbReference type="SAM" id="MobiDB-lite"/>
    </source>
</evidence>
<feature type="region of interest" description="Disordered" evidence="1">
    <location>
        <begin position="202"/>
        <end position="231"/>
    </location>
</feature>
<evidence type="ECO:0000313" key="2">
    <source>
        <dbReference type="EMBL" id="WAQ82013.1"/>
    </source>
</evidence>
<evidence type="ECO:0000313" key="3">
    <source>
        <dbReference type="Proteomes" id="UP001164743"/>
    </source>
</evidence>
<feature type="region of interest" description="Disordered" evidence="1">
    <location>
        <begin position="144"/>
        <end position="189"/>
    </location>
</feature>
<dbReference type="RefSeq" id="XP_053017568.1">
    <property type="nucleotide sequence ID" value="XM_053166336.1"/>
</dbReference>